<dbReference type="Pfam" id="PF14244">
    <property type="entry name" value="Retrotran_gag_3"/>
    <property type="match status" value="1"/>
</dbReference>
<evidence type="ECO:0000313" key="2">
    <source>
        <dbReference type="EMBL" id="KAD7479567.1"/>
    </source>
</evidence>
<feature type="domain" description="Retrotransposon Copia-like N-terminal" evidence="1">
    <location>
        <begin position="24"/>
        <end position="57"/>
    </location>
</feature>
<dbReference type="Proteomes" id="UP000326396">
    <property type="component" value="Linkage Group LG1"/>
</dbReference>
<comment type="caution">
    <text evidence="2">The sequence shown here is derived from an EMBL/GenBank/DDBJ whole genome shotgun (WGS) entry which is preliminary data.</text>
</comment>
<reference evidence="2 3" key="1">
    <citation type="submission" date="2019-05" db="EMBL/GenBank/DDBJ databases">
        <title>Mikania micrantha, genome provides insights into the molecular mechanism of rapid growth.</title>
        <authorList>
            <person name="Liu B."/>
        </authorList>
    </citation>
    <scope>NUCLEOTIDE SEQUENCE [LARGE SCALE GENOMIC DNA]</scope>
    <source>
        <strain evidence="2">NLD-2019</strain>
        <tissue evidence="2">Leaf</tissue>
    </source>
</reference>
<name>A0A5N6Q724_9ASTR</name>
<proteinExistence type="predicted"/>
<accession>A0A5N6Q724</accession>
<organism evidence="2 3">
    <name type="scientific">Mikania micrantha</name>
    <name type="common">bitter vine</name>
    <dbReference type="NCBI Taxonomy" id="192012"/>
    <lineage>
        <taxon>Eukaryota</taxon>
        <taxon>Viridiplantae</taxon>
        <taxon>Streptophyta</taxon>
        <taxon>Embryophyta</taxon>
        <taxon>Tracheophyta</taxon>
        <taxon>Spermatophyta</taxon>
        <taxon>Magnoliopsida</taxon>
        <taxon>eudicotyledons</taxon>
        <taxon>Gunneridae</taxon>
        <taxon>Pentapetalae</taxon>
        <taxon>asterids</taxon>
        <taxon>campanulids</taxon>
        <taxon>Asterales</taxon>
        <taxon>Asteraceae</taxon>
        <taxon>Asteroideae</taxon>
        <taxon>Heliantheae alliance</taxon>
        <taxon>Eupatorieae</taxon>
        <taxon>Mikania</taxon>
    </lineage>
</organism>
<protein>
    <recommendedName>
        <fullName evidence="1">Retrotransposon Copia-like N-terminal domain-containing protein</fullName>
    </recommendedName>
</protein>
<evidence type="ECO:0000259" key="1">
    <source>
        <dbReference type="Pfam" id="PF14244"/>
    </source>
</evidence>
<dbReference type="InterPro" id="IPR029472">
    <property type="entry name" value="Copia-like_N"/>
</dbReference>
<sequence>MAMITSFTTVEKTSHNSHKFAFTLSPTNYGYWKAMIQLFLISNNMFGYVDGTIKCPPSKTPATTDTISIDNPSYLHWVSNDAHVTAAGNNIVGVILL</sequence>
<evidence type="ECO:0000313" key="3">
    <source>
        <dbReference type="Proteomes" id="UP000326396"/>
    </source>
</evidence>
<dbReference type="PANTHER" id="PTHR47481:SF30">
    <property type="entry name" value="CCHC-TYPE DOMAIN-CONTAINING PROTEIN"/>
    <property type="match status" value="1"/>
</dbReference>
<keyword evidence="3" id="KW-1185">Reference proteome</keyword>
<dbReference type="OrthoDB" id="413361at2759"/>
<gene>
    <name evidence="2" type="ORF">E3N88_02703</name>
</gene>
<dbReference type="PANTHER" id="PTHR47481">
    <property type="match status" value="1"/>
</dbReference>
<dbReference type="AlphaFoldDB" id="A0A5N6Q724"/>
<dbReference type="EMBL" id="SZYD01000001">
    <property type="protein sequence ID" value="KAD7479567.1"/>
    <property type="molecule type" value="Genomic_DNA"/>
</dbReference>